<sequence length="192" mass="21548">MGECGSDLQFHAHASRQLFDLAVGGHVEPLQQLLKSRIRPAWVERSQHFADRGYPPVAVVAGGVEDDTDVGHVRPLDGARIWVRHPQQKLDRGRLSGAVGADKSGDESFFDRQVEGPERESGVVLGDPLQVNHCRFLPPRRNQVGRAVSAHPSRLEQRRQRHPRDDPRPGEAGFRGSTRRPWVPRSCPCRER</sequence>
<name>A0A645DCK0_9ZZZZ</name>
<reference evidence="2" key="1">
    <citation type="submission" date="2019-08" db="EMBL/GenBank/DDBJ databases">
        <authorList>
            <person name="Kucharzyk K."/>
            <person name="Murdoch R.W."/>
            <person name="Higgins S."/>
            <person name="Loffler F."/>
        </authorList>
    </citation>
    <scope>NUCLEOTIDE SEQUENCE</scope>
</reference>
<proteinExistence type="predicted"/>
<feature type="region of interest" description="Disordered" evidence="1">
    <location>
        <begin position="140"/>
        <end position="192"/>
    </location>
</feature>
<dbReference type="AlphaFoldDB" id="A0A645DCK0"/>
<evidence type="ECO:0000313" key="2">
    <source>
        <dbReference type="EMBL" id="MPM86947.1"/>
    </source>
</evidence>
<organism evidence="2">
    <name type="scientific">bioreactor metagenome</name>
    <dbReference type="NCBI Taxonomy" id="1076179"/>
    <lineage>
        <taxon>unclassified sequences</taxon>
        <taxon>metagenomes</taxon>
        <taxon>ecological metagenomes</taxon>
    </lineage>
</organism>
<comment type="caution">
    <text evidence="2">The sequence shown here is derived from an EMBL/GenBank/DDBJ whole genome shotgun (WGS) entry which is preliminary data.</text>
</comment>
<evidence type="ECO:0000256" key="1">
    <source>
        <dbReference type="SAM" id="MobiDB-lite"/>
    </source>
</evidence>
<feature type="compositionally biased region" description="Basic and acidic residues" evidence="1">
    <location>
        <begin position="153"/>
        <end position="169"/>
    </location>
</feature>
<protein>
    <submittedName>
        <fullName evidence="2">Uncharacterized protein</fullName>
    </submittedName>
</protein>
<accession>A0A645DCK0</accession>
<gene>
    <name evidence="2" type="ORF">SDC9_134040</name>
</gene>
<dbReference type="EMBL" id="VSSQ01034870">
    <property type="protein sequence ID" value="MPM86947.1"/>
    <property type="molecule type" value="Genomic_DNA"/>
</dbReference>